<feature type="region of interest" description="Disordered" evidence="1">
    <location>
        <begin position="28"/>
        <end position="69"/>
    </location>
</feature>
<accession>A0AAV7SMP9</accession>
<evidence type="ECO:0000313" key="2">
    <source>
        <dbReference type="EMBL" id="KAJ1165382.1"/>
    </source>
</evidence>
<evidence type="ECO:0000313" key="3">
    <source>
        <dbReference type="Proteomes" id="UP001066276"/>
    </source>
</evidence>
<proteinExistence type="predicted"/>
<protein>
    <submittedName>
        <fullName evidence="2">Uncharacterized protein</fullName>
    </submittedName>
</protein>
<comment type="caution">
    <text evidence="2">The sequence shown here is derived from an EMBL/GenBank/DDBJ whole genome shotgun (WGS) entry which is preliminary data.</text>
</comment>
<sequence length="69" mass="7102">MQLPIPKGVCGSGAQATLPIWSGWAGSGPASYLAPSQEWRTPGPLDGRRHPGRAPIGSAGPALERRAEA</sequence>
<evidence type="ECO:0000256" key="1">
    <source>
        <dbReference type="SAM" id="MobiDB-lite"/>
    </source>
</evidence>
<dbReference type="EMBL" id="JANPWB010000008">
    <property type="protein sequence ID" value="KAJ1165382.1"/>
    <property type="molecule type" value="Genomic_DNA"/>
</dbReference>
<keyword evidence="3" id="KW-1185">Reference proteome</keyword>
<organism evidence="2 3">
    <name type="scientific">Pleurodeles waltl</name>
    <name type="common">Iberian ribbed newt</name>
    <dbReference type="NCBI Taxonomy" id="8319"/>
    <lineage>
        <taxon>Eukaryota</taxon>
        <taxon>Metazoa</taxon>
        <taxon>Chordata</taxon>
        <taxon>Craniata</taxon>
        <taxon>Vertebrata</taxon>
        <taxon>Euteleostomi</taxon>
        <taxon>Amphibia</taxon>
        <taxon>Batrachia</taxon>
        <taxon>Caudata</taxon>
        <taxon>Salamandroidea</taxon>
        <taxon>Salamandridae</taxon>
        <taxon>Pleurodelinae</taxon>
        <taxon>Pleurodeles</taxon>
    </lineage>
</organism>
<reference evidence="2" key="1">
    <citation type="journal article" date="2022" name="bioRxiv">
        <title>Sequencing and chromosome-scale assembly of the giantPleurodeles waltlgenome.</title>
        <authorList>
            <person name="Brown T."/>
            <person name="Elewa A."/>
            <person name="Iarovenko S."/>
            <person name="Subramanian E."/>
            <person name="Araus A.J."/>
            <person name="Petzold A."/>
            <person name="Susuki M."/>
            <person name="Suzuki K.-i.T."/>
            <person name="Hayashi T."/>
            <person name="Toyoda A."/>
            <person name="Oliveira C."/>
            <person name="Osipova E."/>
            <person name="Leigh N.D."/>
            <person name="Simon A."/>
            <person name="Yun M.H."/>
        </authorList>
    </citation>
    <scope>NUCLEOTIDE SEQUENCE</scope>
    <source>
        <strain evidence="2">20211129_DDA</strain>
        <tissue evidence="2">Liver</tissue>
    </source>
</reference>
<name>A0AAV7SMP9_PLEWA</name>
<dbReference type="Proteomes" id="UP001066276">
    <property type="component" value="Chromosome 4_2"/>
</dbReference>
<gene>
    <name evidence="2" type="ORF">NDU88_005810</name>
</gene>
<dbReference type="AlphaFoldDB" id="A0AAV7SMP9"/>